<sequence length="103" mass="11212">MNITAERVNDPSVNEACKNLASILSYAERRDDSSKANPELGKAAIDVKNIKNDVKTNVINNGAVDFCKQVLGESKKPIDPVESTKKIGNMLADLRKAKTNEVP</sequence>
<dbReference type="EMBL" id="CP158487">
    <property type="protein sequence ID" value="XDN89621.1"/>
    <property type="molecule type" value="Genomic_DNA"/>
</dbReference>
<protein>
    <submittedName>
        <fullName evidence="1">Uncharacterized protein</fullName>
    </submittedName>
</protein>
<accession>A0AB39JD15</accession>
<organism evidence="1">
    <name type="scientific">Candidatus Nanosynbacter sp. TM7-074</name>
    <dbReference type="NCBI Taxonomy" id="3158573"/>
    <lineage>
        <taxon>Bacteria</taxon>
        <taxon>Candidatus Saccharimonadota</taxon>
        <taxon>Candidatus Saccharimonadia</taxon>
        <taxon>Candidatus Nanosynbacterales</taxon>
        <taxon>Candidatus Nanosynbacteraceae</taxon>
        <taxon>Candidatus Nanosynbacter</taxon>
    </lineage>
</organism>
<name>A0AB39JD15_9BACT</name>
<evidence type="ECO:0000313" key="1">
    <source>
        <dbReference type="EMBL" id="XDN89621.1"/>
    </source>
</evidence>
<reference evidence="1" key="1">
    <citation type="submission" date="2024-06" db="EMBL/GenBank/DDBJ databases">
        <authorList>
            <person name="Atkinson C."/>
            <person name="McLean J."/>
            <person name="Gallagher L."/>
            <person name="Bor B."/>
            <person name="Mougous J."/>
        </authorList>
    </citation>
    <scope>NUCLEOTIDE SEQUENCE</scope>
    <source>
        <strain evidence="1">TM7-074</strain>
    </source>
</reference>
<proteinExistence type="predicted"/>
<gene>
    <name evidence="1" type="ORF">TM074_02840</name>
</gene>
<dbReference type="AlphaFoldDB" id="A0AB39JD15"/>
<dbReference type="RefSeq" id="WP_369000198.1">
    <property type="nucleotide sequence ID" value="NZ_CP158487.1"/>
</dbReference>